<organism evidence="1 2">
    <name type="scientific">Marisediminitalea aggregata</name>
    <dbReference type="NCBI Taxonomy" id="634436"/>
    <lineage>
        <taxon>Bacteria</taxon>
        <taxon>Pseudomonadati</taxon>
        <taxon>Pseudomonadota</taxon>
        <taxon>Gammaproteobacteria</taxon>
        <taxon>Alteromonadales</taxon>
        <taxon>Alteromonadaceae</taxon>
        <taxon>Marisediminitalea</taxon>
    </lineage>
</organism>
<gene>
    <name evidence="1" type="ORF">SAMN05216361_1392</name>
</gene>
<name>A0A1M5HBN3_9ALTE</name>
<dbReference type="SUPFAM" id="SSF51658">
    <property type="entry name" value="Xylose isomerase-like"/>
    <property type="match status" value="1"/>
</dbReference>
<dbReference type="NCBIfam" id="NF003818">
    <property type="entry name" value="PRK05409.1"/>
    <property type="match status" value="1"/>
</dbReference>
<reference evidence="2" key="1">
    <citation type="submission" date="2016-11" db="EMBL/GenBank/DDBJ databases">
        <authorList>
            <person name="Varghese N."/>
            <person name="Submissions S."/>
        </authorList>
    </citation>
    <scope>NUCLEOTIDE SEQUENCE [LARGE SCALE GENOMIC DNA]</scope>
    <source>
        <strain evidence="2">CGMCC 1.8995</strain>
    </source>
</reference>
<protein>
    <submittedName>
        <fullName evidence="1">Uncharacterized protein</fullName>
    </submittedName>
</protein>
<accession>A0A1M5HBN3</accession>
<keyword evidence="2" id="KW-1185">Reference proteome</keyword>
<sequence>MSAISQHYERVENTRVGVGLRHEHYAEALAQTSHSVDFLEIHAENFFAEGGVIPAFLDALAEQYPLSIHGTAMGLGSANGIDTGYLKRFCALVNRVDPILVSDHACFTWGHTANQPLHAGDLLPLTYDQASLDILVNNIDRVQQALGRQLLIENIVSYVNHRSDPIQEAEFLAQAATLTGCGLLVDLNNVLVNGQNFYPGNTAQYALNWLKTLPAKAVREIHLAGSSAVAPGELVIDDHAQPVSHACWALFQQAIHLFPGATTLIEWDNQLPTWSRLQEEAGTARFILAQTLIEEMS</sequence>
<dbReference type="InterPro" id="IPR007801">
    <property type="entry name" value="MbnB/TglH/ChrH"/>
</dbReference>
<dbReference type="PANTHER" id="PTHR42194">
    <property type="entry name" value="UPF0276 PROTEIN HI_1600"/>
    <property type="match status" value="1"/>
</dbReference>
<proteinExistence type="predicted"/>
<evidence type="ECO:0000313" key="1">
    <source>
        <dbReference type="EMBL" id="SHG13212.1"/>
    </source>
</evidence>
<dbReference type="InterPro" id="IPR036237">
    <property type="entry name" value="Xyl_isomerase-like_sf"/>
</dbReference>
<dbReference type="Gene3D" id="3.20.20.150">
    <property type="entry name" value="Divalent-metal-dependent TIM barrel enzymes"/>
    <property type="match status" value="1"/>
</dbReference>
<dbReference type="Pfam" id="PF05114">
    <property type="entry name" value="MbnB_TglH_ChrH"/>
    <property type="match status" value="1"/>
</dbReference>
<dbReference type="STRING" id="634436.SAMN05216361_1392"/>
<dbReference type="EMBL" id="FQWD01000002">
    <property type="protein sequence ID" value="SHG13212.1"/>
    <property type="molecule type" value="Genomic_DNA"/>
</dbReference>
<dbReference type="PANTHER" id="PTHR42194:SF1">
    <property type="entry name" value="UPF0276 PROTEIN HI_1600"/>
    <property type="match status" value="1"/>
</dbReference>
<dbReference type="Proteomes" id="UP000184520">
    <property type="component" value="Unassembled WGS sequence"/>
</dbReference>
<evidence type="ECO:0000313" key="2">
    <source>
        <dbReference type="Proteomes" id="UP000184520"/>
    </source>
</evidence>
<dbReference type="RefSeq" id="WP_073319871.1">
    <property type="nucleotide sequence ID" value="NZ_FQWD01000002.1"/>
</dbReference>
<dbReference type="AlphaFoldDB" id="A0A1M5HBN3"/>